<sequence length="101" mass="11645">MPWTTTYEFGEDFEDLRRDRKRASAFEQELVREVSAGHPLHGRSWTVIALAFAQDEVVVESDDEVALVHLTWRRGPEPLPWPSTEFFTSAKEFGAATTDRY</sequence>
<evidence type="ECO:0000313" key="2">
    <source>
        <dbReference type="Proteomes" id="UP000636793"/>
    </source>
</evidence>
<accession>A0A916STK2</accession>
<keyword evidence="2" id="KW-1185">Reference proteome</keyword>
<comment type="caution">
    <text evidence="1">The sequence shown here is derived from an EMBL/GenBank/DDBJ whole genome shotgun (WGS) entry which is preliminary data.</text>
</comment>
<protein>
    <submittedName>
        <fullName evidence="1">Uncharacterized protein</fullName>
    </submittedName>
</protein>
<dbReference type="AlphaFoldDB" id="A0A916STK2"/>
<reference evidence="1" key="2">
    <citation type="submission" date="2020-09" db="EMBL/GenBank/DDBJ databases">
        <authorList>
            <person name="Sun Q."/>
            <person name="Zhou Y."/>
        </authorList>
    </citation>
    <scope>NUCLEOTIDE SEQUENCE</scope>
    <source>
        <strain evidence="1">CGMCC 1.15085</strain>
    </source>
</reference>
<organism evidence="1 2">
    <name type="scientific">Flexivirga endophytica</name>
    <dbReference type="NCBI Taxonomy" id="1849103"/>
    <lineage>
        <taxon>Bacteria</taxon>
        <taxon>Bacillati</taxon>
        <taxon>Actinomycetota</taxon>
        <taxon>Actinomycetes</taxon>
        <taxon>Micrococcales</taxon>
        <taxon>Dermacoccaceae</taxon>
        <taxon>Flexivirga</taxon>
    </lineage>
</organism>
<dbReference type="Proteomes" id="UP000636793">
    <property type="component" value="Unassembled WGS sequence"/>
</dbReference>
<dbReference type="EMBL" id="BMHI01000001">
    <property type="protein sequence ID" value="GGB15645.1"/>
    <property type="molecule type" value="Genomic_DNA"/>
</dbReference>
<proteinExistence type="predicted"/>
<evidence type="ECO:0000313" key="1">
    <source>
        <dbReference type="EMBL" id="GGB15645.1"/>
    </source>
</evidence>
<reference evidence="1" key="1">
    <citation type="journal article" date="2014" name="Int. J. Syst. Evol. Microbiol.">
        <title>Complete genome sequence of Corynebacterium casei LMG S-19264T (=DSM 44701T), isolated from a smear-ripened cheese.</title>
        <authorList>
            <consortium name="US DOE Joint Genome Institute (JGI-PGF)"/>
            <person name="Walter F."/>
            <person name="Albersmeier A."/>
            <person name="Kalinowski J."/>
            <person name="Ruckert C."/>
        </authorList>
    </citation>
    <scope>NUCLEOTIDE SEQUENCE</scope>
    <source>
        <strain evidence="1">CGMCC 1.15085</strain>
    </source>
</reference>
<name>A0A916STK2_9MICO</name>
<dbReference type="RefSeq" id="WP_188835092.1">
    <property type="nucleotide sequence ID" value="NZ_BMHI01000001.1"/>
</dbReference>
<gene>
    <name evidence="1" type="ORF">GCM10011492_01660</name>
</gene>